<dbReference type="Gene3D" id="2.60.20.10">
    <property type="entry name" value="Crystallins"/>
    <property type="match status" value="1"/>
</dbReference>
<feature type="chain" id="PRO_5031038125" evidence="3">
    <location>
        <begin position="33"/>
        <end position="1043"/>
    </location>
</feature>
<proteinExistence type="inferred from homology"/>
<dbReference type="InterPro" id="IPR006311">
    <property type="entry name" value="TAT_signal"/>
</dbReference>
<dbReference type="PROSITE" id="PS50915">
    <property type="entry name" value="CRYSTALLIN_BETA_GAMMA"/>
    <property type="match status" value="1"/>
</dbReference>
<dbReference type="SUPFAM" id="SSF48208">
    <property type="entry name" value="Six-hairpin glycosidases"/>
    <property type="match status" value="1"/>
</dbReference>
<dbReference type="InterPro" id="IPR035992">
    <property type="entry name" value="Ricin_B-like_lectins"/>
</dbReference>
<dbReference type="PROSITE" id="PS51318">
    <property type="entry name" value="TAT"/>
    <property type="match status" value="1"/>
</dbReference>
<keyword evidence="2" id="KW-0677">Repeat</keyword>
<evidence type="ECO:0000313" key="6">
    <source>
        <dbReference type="Proteomes" id="UP000555564"/>
    </source>
</evidence>
<feature type="domain" description="Beta/gamma crystallin 'Greek key'" evidence="4">
    <location>
        <begin position="815"/>
        <end position="859"/>
    </location>
</feature>
<gene>
    <name evidence="5" type="ORF">BJ992_003801</name>
</gene>
<dbReference type="Pfam" id="PF14200">
    <property type="entry name" value="RicinB_lectin_2"/>
    <property type="match status" value="2"/>
</dbReference>
<dbReference type="Pfam" id="PF14498">
    <property type="entry name" value="Glyco_hyd_65N_2"/>
    <property type="match status" value="1"/>
</dbReference>
<dbReference type="PROSITE" id="PS50231">
    <property type="entry name" value="RICIN_B_LECTIN"/>
    <property type="match status" value="1"/>
</dbReference>
<keyword evidence="3" id="KW-0732">Signal</keyword>
<dbReference type="InterPro" id="IPR001064">
    <property type="entry name" value="Beta/gamma_crystallin"/>
</dbReference>
<dbReference type="EMBL" id="JACHIU010000001">
    <property type="protein sequence ID" value="MBB6474370.1"/>
    <property type="molecule type" value="Genomic_DNA"/>
</dbReference>
<evidence type="ECO:0000256" key="2">
    <source>
        <dbReference type="ARBA" id="ARBA00022737"/>
    </source>
</evidence>
<protein>
    <submittedName>
        <fullName evidence="5">Alpha-L-fucosidase 2</fullName>
        <ecNumber evidence="5">3.2.1.51</ecNumber>
    </submittedName>
</protein>
<comment type="similarity">
    <text evidence="1">Belongs to the beta/gamma-crystallin family.</text>
</comment>
<evidence type="ECO:0000259" key="4">
    <source>
        <dbReference type="PROSITE" id="PS50915"/>
    </source>
</evidence>
<accession>A0A7X0IG12</accession>
<sequence length="1043" mass="112186">MSDFSRRQLFRFGAAGAGAALVPLQWTATANAASAPPAQVAAANDLALWYNAGAGTDWLRALPIGNGRLGAMVFGNVDVERLQLNEDTVWAGGPYDQSNTRGAGALAQIRQAVFNNQWSQAQTLIDQNMLGSPAGQLAYQTVGNIRLTFGAGGSGVSEYNRLLDLTTATTVTTYLQNGVRYRRETFASAPDQVIAIRLTADRTGSITFSATFDSPQSTTRTSPDNLSVGLNGVSGNFEGKTGSVRFLALARAVADGGTVSSSGGTLQVRNANSVTLLISIGTSYVNYTNVGGDYQGIARNYLNAALGRTYDDLRARHVADYQALFGRTSLDLGRTSAADQPTDVRIAQHNNTTDPQFSVLLFQFGRYLLISSSRPGTQPANLQGIWNDSLAPSWDSKYTINANLPMNYWPADTTNLSECFDPVFKMINDLTVTGARTARVQYNAGGWVTHHNTDGWRATSVVDGALWGMWQTGGAWLSTLIWDHYQFTGDQAFLQQYYPAMKGAAQFFLDTLVNEPSLGYLVTNPSNSPELPHHSGVSVCAGPTMDNQILRDLFNGVAQASQVLGVDSDFRTRVLAARDRLPPMKVGSRGNIMEWLYDWVETEPNHRHISHLYGLHPSNQITKRGTPSLYTAARRTLELRGDDGTGWSLAWKINYWARMEEGARAHTLIRLLVTTSRLAPNMFDLHPPFQIDGNFGATSGIAEMLLQSHNGELHVLPALPSAWPSGKVQGLRGRGGYTVDTTWSSGSPSEILVKFDRDGTVNVRSRLFTGTYQVVDTSTGEAVTVTKPESDVIRLTGAAGRTYRATGQGGNPPTGVATVYADTNYAGASASLPTGDYTAAQLQALGIGLRTISSLRVTSGYQVTAFAGDNFSGTSWTFTADNANLSNTGNNDAIASLRVTTASTTPTGYSRITNATSGLVLDSGGNVASGSNVKQWNYDGSNNLQWQLVDLGSGWYRIVNRTNGMVIDSWGNTSNGAPARQAAWSGSNNQQWRLNSVGNNRYQIINRGTGTALDGMGSTSAGSTVGMWTPNNSTNNQWTITTV</sequence>
<dbReference type="Pfam" id="PF21307">
    <property type="entry name" value="Glyco_hydro_95_C"/>
    <property type="match status" value="1"/>
</dbReference>
<evidence type="ECO:0000313" key="5">
    <source>
        <dbReference type="EMBL" id="MBB6474370.1"/>
    </source>
</evidence>
<dbReference type="CDD" id="cd00161">
    <property type="entry name" value="beta-trefoil_Ricin-like"/>
    <property type="match status" value="1"/>
</dbReference>
<dbReference type="RefSeq" id="WP_184982810.1">
    <property type="nucleotide sequence ID" value="NZ_BAAALO010000120.1"/>
</dbReference>
<dbReference type="Gene3D" id="1.50.10.10">
    <property type="match status" value="1"/>
</dbReference>
<dbReference type="InterPro" id="IPR000772">
    <property type="entry name" value="Ricin_B_lectin"/>
</dbReference>
<keyword evidence="6" id="KW-1185">Reference proteome</keyword>
<dbReference type="Proteomes" id="UP000555564">
    <property type="component" value="Unassembled WGS sequence"/>
</dbReference>
<dbReference type="InterPro" id="IPR054363">
    <property type="entry name" value="GH95_cat"/>
</dbReference>
<dbReference type="PANTHER" id="PTHR31084">
    <property type="entry name" value="ALPHA-L-FUCOSIDASE 2"/>
    <property type="match status" value="1"/>
</dbReference>
<comment type="caution">
    <text evidence="5">The sequence shown here is derived from an EMBL/GenBank/DDBJ whole genome shotgun (WGS) entry which is preliminary data.</text>
</comment>
<dbReference type="InterPro" id="IPR012341">
    <property type="entry name" value="6hp_glycosidase-like_sf"/>
</dbReference>
<dbReference type="InterPro" id="IPR027414">
    <property type="entry name" value="GH95_N_dom"/>
</dbReference>
<dbReference type="SMART" id="SM00458">
    <property type="entry name" value="RICIN"/>
    <property type="match status" value="1"/>
</dbReference>
<dbReference type="Gene3D" id="2.80.10.50">
    <property type="match status" value="1"/>
</dbReference>
<dbReference type="AlphaFoldDB" id="A0A7X0IG12"/>
<name>A0A7X0IG12_9ACTN</name>
<dbReference type="InterPro" id="IPR008928">
    <property type="entry name" value="6-hairpin_glycosidase_sf"/>
</dbReference>
<evidence type="ECO:0000256" key="3">
    <source>
        <dbReference type="SAM" id="SignalP"/>
    </source>
</evidence>
<dbReference type="PANTHER" id="PTHR31084:SF0">
    <property type="entry name" value="ALPHA-L-FUCOSIDASE 2"/>
    <property type="match status" value="1"/>
</dbReference>
<dbReference type="GO" id="GO:0004560">
    <property type="term" value="F:alpha-L-fucosidase activity"/>
    <property type="evidence" value="ECO:0007669"/>
    <property type="project" value="UniProtKB-EC"/>
</dbReference>
<keyword evidence="5" id="KW-0326">Glycosidase</keyword>
<dbReference type="InterPro" id="IPR011024">
    <property type="entry name" value="G_crystallin-like"/>
</dbReference>
<dbReference type="InterPro" id="IPR049053">
    <property type="entry name" value="AFCA-like_C"/>
</dbReference>
<dbReference type="SUPFAM" id="SSF49695">
    <property type="entry name" value="gamma-Crystallin-like"/>
    <property type="match status" value="1"/>
</dbReference>
<keyword evidence="5" id="KW-0378">Hydrolase</keyword>
<dbReference type="EC" id="3.2.1.51" evidence="5"/>
<feature type="signal peptide" evidence="3">
    <location>
        <begin position="1"/>
        <end position="32"/>
    </location>
</feature>
<dbReference type="GO" id="GO:0005975">
    <property type="term" value="P:carbohydrate metabolic process"/>
    <property type="evidence" value="ECO:0007669"/>
    <property type="project" value="InterPro"/>
</dbReference>
<evidence type="ECO:0000256" key="1">
    <source>
        <dbReference type="ARBA" id="ARBA00009646"/>
    </source>
</evidence>
<dbReference type="Pfam" id="PF22124">
    <property type="entry name" value="Glyco_hydro_95_cat"/>
    <property type="match status" value="1"/>
</dbReference>
<dbReference type="SMART" id="SM00247">
    <property type="entry name" value="XTALbg"/>
    <property type="match status" value="1"/>
</dbReference>
<reference evidence="5 6" key="1">
    <citation type="submission" date="2020-08" db="EMBL/GenBank/DDBJ databases">
        <title>Sequencing the genomes of 1000 actinobacteria strains.</title>
        <authorList>
            <person name="Klenk H.-P."/>
        </authorList>
    </citation>
    <scope>NUCLEOTIDE SEQUENCE [LARGE SCALE GENOMIC DNA]</scope>
    <source>
        <strain evidence="5 6">DSM 44936</strain>
    </source>
</reference>
<organism evidence="5 6">
    <name type="scientific">Sphaerisporangium rubeum</name>
    <dbReference type="NCBI Taxonomy" id="321317"/>
    <lineage>
        <taxon>Bacteria</taxon>
        <taxon>Bacillati</taxon>
        <taxon>Actinomycetota</taxon>
        <taxon>Actinomycetes</taxon>
        <taxon>Streptosporangiales</taxon>
        <taxon>Streptosporangiaceae</taxon>
        <taxon>Sphaerisporangium</taxon>
    </lineage>
</organism>
<dbReference type="SUPFAM" id="SSF50370">
    <property type="entry name" value="Ricin B-like lectins"/>
    <property type="match status" value="1"/>
</dbReference>